<evidence type="ECO:0000313" key="3">
    <source>
        <dbReference type="Proteomes" id="UP000233100"/>
    </source>
</evidence>
<keyword evidence="3" id="KW-1185">Reference proteome</keyword>
<organism evidence="2 3">
    <name type="scientific">Macaca fascicularis</name>
    <name type="common">Crab-eating macaque</name>
    <name type="synonym">Cynomolgus monkey</name>
    <dbReference type="NCBI Taxonomy" id="9541"/>
    <lineage>
        <taxon>Eukaryota</taxon>
        <taxon>Metazoa</taxon>
        <taxon>Chordata</taxon>
        <taxon>Craniata</taxon>
        <taxon>Vertebrata</taxon>
        <taxon>Euteleostomi</taxon>
        <taxon>Mammalia</taxon>
        <taxon>Eutheria</taxon>
        <taxon>Euarchontoglires</taxon>
        <taxon>Primates</taxon>
        <taxon>Haplorrhini</taxon>
        <taxon>Catarrhini</taxon>
        <taxon>Cercopithecidae</taxon>
        <taxon>Cercopithecinae</taxon>
        <taxon>Macaca</taxon>
    </lineage>
</organism>
<dbReference type="GeneTree" id="ENSGT01030000240070"/>
<proteinExistence type="predicted"/>
<dbReference type="Ensembl" id="ENSMFAT00000095638.1">
    <property type="protein sequence ID" value="ENSMFAP00000058897.1"/>
    <property type="gene ID" value="ENSMFAG00000061345.1"/>
</dbReference>
<reference evidence="2" key="2">
    <citation type="submission" date="2025-08" db="UniProtKB">
        <authorList>
            <consortium name="Ensembl"/>
        </authorList>
    </citation>
    <scope>IDENTIFICATION</scope>
</reference>
<reference evidence="2 3" key="1">
    <citation type="submission" date="2013-03" db="EMBL/GenBank/DDBJ databases">
        <authorList>
            <person name="Warren W."/>
            <person name="Wilson R.K."/>
        </authorList>
    </citation>
    <scope>NUCLEOTIDE SEQUENCE</scope>
</reference>
<sequence>MPRSSQRSENSPLDATTERKGVSSLAHQVRVHILETLLDWPELPQPLLTPPPVIDTAAGSKKQFLTKAQLAQCLARQTINTCKLNCMILAQVLLRWLMATHLHG</sequence>
<feature type="compositionally biased region" description="Polar residues" evidence="1">
    <location>
        <begin position="1"/>
        <end position="14"/>
    </location>
</feature>
<feature type="region of interest" description="Disordered" evidence="1">
    <location>
        <begin position="1"/>
        <end position="23"/>
    </location>
</feature>
<dbReference type="Proteomes" id="UP000233100">
    <property type="component" value="Chromosome 14"/>
</dbReference>
<protein>
    <submittedName>
        <fullName evidence="2">Uncharacterized protein</fullName>
    </submittedName>
</protein>
<reference evidence="2" key="3">
    <citation type="submission" date="2025-09" db="UniProtKB">
        <authorList>
            <consortium name="Ensembl"/>
        </authorList>
    </citation>
    <scope>IDENTIFICATION</scope>
</reference>
<dbReference type="AlphaFoldDB" id="A0A7N9D1D8"/>
<name>A0A7N9D1D8_MACFA</name>
<evidence type="ECO:0000256" key="1">
    <source>
        <dbReference type="SAM" id="MobiDB-lite"/>
    </source>
</evidence>
<accession>A0A7N9D1D8</accession>
<evidence type="ECO:0000313" key="2">
    <source>
        <dbReference type="Ensembl" id="ENSMFAP00000058897.1"/>
    </source>
</evidence>